<gene>
    <name evidence="1" type="ORF">ENV82_01740</name>
</gene>
<dbReference type="InterPro" id="IPR011989">
    <property type="entry name" value="ARM-like"/>
</dbReference>
<evidence type="ECO:0000313" key="1">
    <source>
        <dbReference type="EMBL" id="HGW60150.1"/>
    </source>
</evidence>
<dbReference type="Gene3D" id="1.25.10.10">
    <property type="entry name" value="Leucine-rich Repeat Variant"/>
    <property type="match status" value="1"/>
</dbReference>
<dbReference type="Pfam" id="PF13646">
    <property type="entry name" value="HEAT_2"/>
    <property type="match status" value="1"/>
</dbReference>
<dbReference type="InterPro" id="IPR016024">
    <property type="entry name" value="ARM-type_fold"/>
</dbReference>
<proteinExistence type="predicted"/>
<sequence>MVFFCPICWKEVNQGIRICPHCWSDITEHEKKSFEEKLINALNHPERETVQRAVWILGRIKSIKAVKPLAILFEQTDNLFLRIEILNSLNEIGTPDAVDLIIKAVDSNERLVRNKAKELLEARIYK</sequence>
<accession>A0A7C4TX76</accession>
<comment type="caution">
    <text evidence="1">The sequence shown here is derived from an EMBL/GenBank/DDBJ whole genome shotgun (WGS) entry which is preliminary data.</text>
</comment>
<protein>
    <submittedName>
        <fullName evidence="1">HEAT repeat domain-containing protein</fullName>
    </submittedName>
</protein>
<organism evidence="1">
    <name type="scientific">Caldisericum exile</name>
    <dbReference type="NCBI Taxonomy" id="693075"/>
    <lineage>
        <taxon>Bacteria</taxon>
        <taxon>Pseudomonadati</taxon>
        <taxon>Caldisericota/Cryosericota group</taxon>
        <taxon>Caldisericota</taxon>
        <taxon>Caldisericia</taxon>
        <taxon>Caldisericales</taxon>
        <taxon>Caldisericaceae</taxon>
        <taxon>Caldisericum</taxon>
    </lineage>
</organism>
<dbReference type="SUPFAM" id="SSF48371">
    <property type="entry name" value="ARM repeat"/>
    <property type="match status" value="1"/>
</dbReference>
<name>A0A7C4TX76_9BACT</name>
<dbReference type="EMBL" id="DTHV01000053">
    <property type="protein sequence ID" value="HGW60150.1"/>
    <property type="molecule type" value="Genomic_DNA"/>
</dbReference>
<reference evidence="1" key="1">
    <citation type="journal article" date="2020" name="mSystems">
        <title>Genome- and Community-Level Interaction Insights into Carbon Utilization and Element Cycling Functions of Hydrothermarchaeota in Hydrothermal Sediment.</title>
        <authorList>
            <person name="Zhou Z."/>
            <person name="Liu Y."/>
            <person name="Xu W."/>
            <person name="Pan J."/>
            <person name="Luo Z.H."/>
            <person name="Li M."/>
        </authorList>
    </citation>
    <scope>NUCLEOTIDE SEQUENCE [LARGE SCALE GENOMIC DNA]</scope>
    <source>
        <strain evidence="1">SpSt-794</strain>
    </source>
</reference>
<dbReference type="AlphaFoldDB" id="A0A7C4TX76"/>